<dbReference type="KEGG" id="tcz:108765712"/>
<protein>
    <recommendedName>
        <fullName evidence="1">Myb/SANT-like DNA-binding domain-containing protein</fullName>
    </recommendedName>
</protein>
<reference evidence="2 3" key="1">
    <citation type="submission" date="2015-09" db="EMBL/GenBank/DDBJ databases">
        <title>Trachymyrmex cornetzi WGS genome.</title>
        <authorList>
            <person name="Nygaard S."/>
            <person name="Hu H."/>
            <person name="Boomsma J."/>
            <person name="Zhang G."/>
        </authorList>
    </citation>
    <scope>NUCLEOTIDE SEQUENCE [LARGE SCALE GENOMIC DNA]</scope>
    <source>
        <strain evidence="2">Tcor2-1</strain>
        <tissue evidence="2">Whole body</tissue>
    </source>
</reference>
<dbReference type="EMBL" id="KQ980664">
    <property type="protein sequence ID" value="KYN14653.1"/>
    <property type="molecule type" value="Genomic_DNA"/>
</dbReference>
<evidence type="ECO:0000259" key="1">
    <source>
        <dbReference type="Pfam" id="PF13837"/>
    </source>
</evidence>
<dbReference type="OrthoDB" id="7554781at2759"/>
<dbReference type="InterPro" id="IPR044822">
    <property type="entry name" value="Myb_DNA-bind_4"/>
</dbReference>
<proteinExistence type="predicted"/>
<organism evidence="2 3">
    <name type="scientific">Trachymyrmex cornetzi</name>
    <dbReference type="NCBI Taxonomy" id="471704"/>
    <lineage>
        <taxon>Eukaryota</taxon>
        <taxon>Metazoa</taxon>
        <taxon>Ecdysozoa</taxon>
        <taxon>Arthropoda</taxon>
        <taxon>Hexapoda</taxon>
        <taxon>Insecta</taxon>
        <taxon>Pterygota</taxon>
        <taxon>Neoptera</taxon>
        <taxon>Endopterygota</taxon>
        <taxon>Hymenoptera</taxon>
        <taxon>Apocrita</taxon>
        <taxon>Aculeata</taxon>
        <taxon>Formicoidea</taxon>
        <taxon>Formicidae</taxon>
        <taxon>Myrmicinae</taxon>
        <taxon>Trachymyrmex</taxon>
    </lineage>
</organism>
<dbReference type="Pfam" id="PF13837">
    <property type="entry name" value="Myb_DNA-bind_4"/>
    <property type="match status" value="1"/>
</dbReference>
<evidence type="ECO:0000313" key="2">
    <source>
        <dbReference type="EMBL" id="KYN14653.1"/>
    </source>
</evidence>
<sequence>MASERKGEDQRRFKMWFRINDNDPIEISDLKTSTYVRLKKFDNEFYKFVSNMETNRKEKIKFLWKSIDDIDYTPVEVPTESSAIVCSQIPTESSTNVFSNTFSRANDSLICKHCKEMIESFDVVPQHRCFIGKDVFMDANQTLFKIEDADNNQCYMISEDNPLENEMMLSEKNDTKKSNAVWNKHSTLAVLSLYEANLHMLDNPKKKTKVWTAISDGLKQFDVEMSSDQVRWKINTLIKKYKECVDNNAKSGRNPISFEYYDQMEEIFGKDKEAFSINGYTRSSNLPKKTTINPVLKTKTIEIQSEVPVVAECHPSVLKARIPQINNPKASMNEKRARPLHGTGSNNAKAKLQLEKQWLEHLQSEKNRQIQRDVRLTKLLEKKTEAVNLKKRQLQMQEKELEVKKMIASNKLKAKYRQHDEIIAIEREKCKLLHRLLKDKENIEQSVVNSVSDSDAYDDYNESTEN</sequence>
<dbReference type="AlphaFoldDB" id="A0A151J016"/>
<accession>A0A151J016</accession>
<gene>
    <name evidence="2" type="ORF">ALC57_13139</name>
</gene>
<keyword evidence="3" id="KW-1185">Reference proteome</keyword>
<dbReference type="Gene3D" id="1.10.10.60">
    <property type="entry name" value="Homeodomain-like"/>
    <property type="match status" value="1"/>
</dbReference>
<evidence type="ECO:0000313" key="3">
    <source>
        <dbReference type="Proteomes" id="UP000078492"/>
    </source>
</evidence>
<feature type="domain" description="Myb/SANT-like DNA-binding" evidence="1">
    <location>
        <begin position="181"/>
        <end position="267"/>
    </location>
</feature>
<dbReference type="Proteomes" id="UP000078492">
    <property type="component" value="Unassembled WGS sequence"/>
</dbReference>
<name>A0A151J016_9HYME</name>